<dbReference type="Proteomes" id="UP000599688">
    <property type="component" value="Unassembled WGS sequence"/>
</dbReference>
<keyword evidence="2" id="KW-1185">Reference proteome</keyword>
<organism evidence="1 2">
    <name type="scientific">Psychroflexus salis</name>
    <dbReference type="NCBI Taxonomy" id="1526574"/>
    <lineage>
        <taxon>Bacteria</taxon>
        <taxon>Pseudomonadati</taxon>
        <taxon>Bacteroidota</taxon>
        <taxon>Flavobacteriia</taxon>
        <taxon>Flavobacteriales</taxon>
        <taxon>Flavobacteriaceae</taxon>
        <taxon>Psychroflexus</taxon>
    </lineage>
</organism>
<reference evidence="1 2" key="1">
    <citation type="journal article" date="2014" name="Int. J. Syst. Evol. Microbiol.">
        <title>Complete genome sequence of Corynebacterium casei LMG S-19264T (=DSM 44701T), isolated from a smear-ripened cheese.</title>
        <authorList>
            <consortium name="US DOE Joint Genome Institute (JGI-PGF)"/>
            <person name="Walter F."/>
            <person name="Albersmeier A."/>
            <person name="Kalinowski J."/>
            <person name="Ruckert C."/>
        </authorList>
    </citation>
    <scope>NUCLEOTIDE SEQUENCE [LARGE SCALE GENOMIC DNA]</scope>
    <source>
        <strain evidence="1 2">CGMCC 1.12925</strain>
    </source>
</reference>
<dbReference type="RefSeq" id="WP_188405542.1">
    <property type="nucleotide sequence ID" value="NZ_BMGL01000004.1"/>
</dbReference>
<protein>
    <submittedName>
        <fullName evidence="1">Uncharacterized protein</fullName>
    </submittedName>
</protein>
<evidence type="ECO:0000313" key="2">
    <source>
        <dbReference type="Proteomes" id="UP000599688"/>
    </source>
</evidence>
<dbReference type="EMBL" id="BMGL01000004">
    <property type="protein sequence ID" value="GGE09060.1"/>
    <property type="molecule type" value="Genomic_DNA"/>
</dbReference>
<sequence>MDEILKEKICPICGEEVTKSEYLEEIFKESPKVNYLAHMVTHYRHNHIEYWNRCWGPNGRYYRSNWFGDYEEEKKKVNERAKRQIIRKGKETLKRLSIKSTDFQMLQGTEKMTLDLAIKQLD</sequence>
<accession>A0A916ZR90</accession>
<evidence type="ECO:0000313" key="1">
    <source>
        <dbReference type="EMBL" id="GGE09060.1"/>
    </source>
</evidence>
<comment type="caution">
    <text evidence="1">The sequence shown here is derived from an EMBL/GenBank/DDBJ whole genome shotgun (WGS) entry which is preliminary data.</text>
</comment>
<name>A0A916ZR90_9FLAO</name>
<proteinExistence type="predicted"/>
<dbReference type="AlphaFoldDB" id="A0A916ZR90"/>
<gene>
    <name evidence="1" type="ORF">GCM10010831_08280</name>
</gene>